<dbReference type="Gene3D" id="2.30.39.10">
    <property type="entry name" value="Alpha-1-antitrypsin, domain 1"/>
    <property type="match status" value="1"/>
</dbReference>
<sequence>MLVNQSAINPQVVAANTRFGLKLFSQLQTKQTNQNVFISPTSVSMVLAIAYNGSNGETRQAIGRTLELQEINIQDLNAANALIKNQLQESNLKSQLKIANSLWLDRQEKINPDFTQRIQQHYQAEIQNIDFRQTQASVTINNWVQRSTNGKINTIIERIEPNTAFLLLNAIYFLGNWKYPFSKELTKDYPFTLTNGTQKPVKMMFQQIPGLKYYENELFQAINLPYADNRLSMYVFLPNKNLGLSGFYQNLSHKNWQKWMEKFNSNQLDSDYSQQVSIGLPRFKLEYQVDLVDSLKALGMQIAFSQKADFSAMSIPPLWISKVQHKTFVEVNEEGTTAAAVTLSGGSRGGVMQIVVDRPFFCVISDNQTGTILFMGSVVDPQ</sequence>
<dbReference type="InterPro" id="IPR023795">
    <property type="entry name" value="Serpin_CS"/>
</dbReference>
<keyword evidence="5" id="KW-1185">Reference proteome</keyword>
<evidence type="ECO:0000259" key="3">
    <source>
        <dbReference type="SMART" id="SM00093"/>
    </source>
</evidence>
<evidence type="ECO:0000313" key="5">
    <source>
        <dbReference type="Proteomes" id="UP001576780"/>
    </source>
</evidence>
<name>A0ABV4WKD3_9CYAN</name>
<dbReference type="Gene3D" id="3.30.497.10">
    <property type="entry name" value="Antithrombin, subunit I, domain 2"/>
    <property type="match status" value="1"/>
</dbReference>
<feature type="coiled-coil region" evidence="2">
    <location>
        <begin position="66"/>
        <end position="93"/>
    </location>
</feature>
<dbReference type="PANTHER" id="PTHR11461:SF211">
    <property type="entry name" value="GH10112P-RELATED"/>
    <property type="match status" value="1"/>
</dbReference>
<dbReference type="InterPro" id="IPR042178">
    <property type="entry name" value="Serpin_sf_1"/>
</dbReference>
<evidence type="ECO:0000256" key="2">
    <source>
        <dbReference type="SAM" id="Coils"/>
    </source>
</evidence>
<dbReference type="SMART" id="SM00093">
    <property type="entry name" value="SERPIN"/>
    <property type="match status" value="1"/>
</dbReference>
<feature type="domain" description="Serpin" evidence="3">
    <location>
        <begin position="21"/>
        <end position="381"/>
    </location>
</feature>
<dbReference type="EMBL" id="JBHFNT010000116">
    <property type="protein sequence ID" value="MFB2835554.1"/>
    <property type="molecule type" value="Genomic_DNA"/>
</dbReference>
<accession>A0ABV4WKD3</accession>
<dbReference type="RefSeq" id="WP_413277966.1">
    <property type="nucleotide sequence ID" value="NZ_JBHFNT010000116.1"/>
</dbReference>
<comment type="similarity">
    <text evidence="1">Belongs to the serpin family.</text>
</comment>
<dbReference type="CDD" id="cd19588">
    <property type="entry name" value="serpin_miropin-like"/>
    <property type="match status" value="1"/>
</dbReference>
<dbReference type="InterPro" id="IPR036186">
    <property type="entry name" value="Serpin_sf"/>
</dbReference>
<dbReference type="Pfam" id="PF00079">
    <property type="entry name" value="Serpin"/>
    <property type="match status" value="1"/>
</dbReference>
<organism evidence="4 5">
    <name type="scientific">Floridaenema evergladense BLCC-F167</name>
    <dbReference type="NCBI Taxonomy" id="3153639"/>
    <lineage>
        <taxon>Bacteria</taxon>
        <taxon>Bacillati</taxon>
        <taxon>Cyanobacteriota</taxon>
        <taxon>Cyanophyceae</taxon>
        <taxon>Oscillatoriophycideae</taxon>
        <taxon>Aerosakkonematales</taxon>
        <taxon>Aerosakkonemataceae</taxon>
        <taxon>Floridanema</taxon>
        <taxon>Floridanema evergladense</taxon>
    </lineage>
</organism>
<dbReference type="Proteomes" id="UP001576780">
    <property type="component" value="Unassembled WGS sequence"/>
</dbReference>
<dbReference type="SUPFAM" id="SSF56574">
    <property type="entry name" value="Serpins"/>
    <property type="match status" value="1"/>
</dbReference>
<dbReference type="InterPro" id="IPR023796">
    <property type="entry name" value="Serpin_dom"/>
</dbReference>
<evidence type="ECO:0000256" key="1">
    <source>
        <dbReference type="RuleBase" id="RU000411"/>
    </source>
</evidence>
<keyword evidence="2" id="KW-0175">Coiled coil</keyword>
<dbReference type="PANTHER" id="PTHR11461">
    <property type="entry name" value="SERINE PROTEASE INHIBITOR, SERPIN"/>
    <property type="match status" value="1"/>
</dbReference>
<evidence type="ECO:0000313" key="4">
    <source>
        <dbReference type="EMBL" id="MFB2835554.1"/>
    </source>
</evidence>
<gene>
    <name evidence="4" type="ORF">ACE1CA_13560</name>
</gene>
<dbReference type="InterPro" id="IPR000215">
    <property type="entry name" value="Serpin_fam"/>
</dbReference>
<protein>
    <submittedName>
        <fullName evidence="4">Serpin family protein</fullName>
    </submittedName>
</protein>
<dbReference type="InterPro" id="IPR042185">
    <property type="entry name" value="Serpin_sf_2"/>
</dbReference>
<dbReference type="PROSITE" id="PS00284">
    <property type="entry name" value="SERPIN"/>
    <property type="match status" value="1"/>
</dbReference>
<proteinExistence type="inferred from homology"/>
<reference evidence="4 5" key="1">
    <citation type="submission" date="2024-09" db="EMBL/GenBank/DDBJ databases">
        <title>Floridaenema gen nov. (Aerosakkonemataceae, Aerosakkonematales ord. nov., Cyanobacteria) from benthic tropical and subtropical fresh waters, with the description of four new species.</title>
        <authorList>
            <person name="Moretto J.A."/>
            <person name="Berthold D.E."/>
            <person name="Lefler F.W."/>
            <person name="Huang I.-S."/>
            <person name="Laughinghouse H. IV."/>
        </authorList>
    </citation>
    <scope>NUCLEOTIDE SEQUENCE [LARGE SCALE GENOMIC DNA]</scope>
    <source>
        <strain evidence="4 5">BLCC-F167</strain>
    </source>
</reference>
<comment type="caution">
    <text evidence="4">The sequence shown here is derived from an EMBL/GenBank/DDBJ whole genome shotgun (WGS) entry which is preliminary data.</text>
</comment>